<evidence type="ECO:0000313" key="2">
    <source>
        <dbReference type="EMBL" id="VDN08725.1"/>
    </source>
</evidence>
<dbReference type="Proteomes" id="UP000281553">
    <property type="component" value="Unassembled WGS sequence"/>
</dbReference>
<accession>A0A3P7KUV7</accession>
<proteinExistence type="predicted"/>
<gene>
    <name evidence="2" type="ORF">DILT_LOCUS4556</name>
</gene>
<dbReference type="SUPFAM" id="SSF51735">
    <property type="entry name" value="NAD(P)-binding Rossmann-fold domains"/>
    <property type="match status" value="1"/>
</dbReference>
<dbReference type="AlphaFoldDB" id="A0A3P7KUV7"/>
<evidence type="ECO:0000313" key="3">
    <source>
        <dbReference type="Proteomes" id="UP000281553"/>
    </source>
</evidence>
<dbReference type="GO" id="GO:0016491">
    <property type="term" value="F:oxidoreductase activity"/>
    <property type="evidence" value="ECO:0007669"/>
    <property type="project" value="UniProtKB-KW"/>
</dbReference>
<keyword evidence="1" id="KW-0560">Oxidoreductase</keyword>
<dbReference type="PANTHER" id="PTHR43157">
    <property type="entry name" value="PHOSPHATIDYLINOSITOL-GLYCAN BIOSYNTHESIS CLASS F PROTEIN-RELATED"/>
    <property type="match status" value="1"/>
</dbReference>
<dbReference type="Gene3D" id="3.40.50.720">
    <property type="entry name" value="NAD(P)-binding Rossmann-like Domain"/>
    <property type="match status" value="1"/>
</dbReference>
<dbReference type="EMBL" id="UYRU01045678">
    <property type="protein sequence ID" value="VDN08725.1"/>
    <property type="molecule type" value="Genomic_DNA"/>
</dbReference>
<name>A0A3P7KUV7_DIBLA</name>
<dbReference type="OrthoDB" id="6252355at2759"/>
<evidence type="ECO:0000256" key="1">
    <source>
        <dbReference type="ARBA" id="ARBA00023002"/>
    </source>
</evidence>
<dbReference type="InterPro" id="IPR036291">
    <property type="entry name" value="NAD(P)-bd_dom_sf"/>
</dbReference>
<reference evidence="2 3" key="1">
    <citation type="submission" date="2018-11" db="EMBL/GenBank/DDBJ databases">
        <authorList>
            <consortium name="Pathogen Informatics"/>
        </authorList>
    </citation>
    <scope>NUCLEOTIDE SEQUENCE [LARGE SCALE GENOMIC DNA]</scope>
</reference>
<protein>
    <submittedName>
        <fullName evidence="2">Uncharacterized protein</fullName>
    </submittedName>
</protein>
<keyword evidence="3" id="KW-1185">Reference proteome</keyword>
<dbReference type="InterPro" id="IPR002347">
    <property type="entry name" value="SDR_fam"/>
</dbReference>
<sequence>MVWSSALCTLTGRLDGKLAIITGANSGIGKETTAELARRGAKVIMACRNKERAEEARKWILDCYGEGKPEALRQNVANDEVKKCLTPVKPEQVSGK</sequence>
<organism evidence="2 3">
    <name type="scientific">Dibothriocephalus latus</name>
    <name type="common">Fish tapeworm</name>
    <name type="synonym">Diphyllobothrium latum</name>
    <dbReference type="NCBI Taxonomy" id="60516"/>
    <lineage>
        <taxon>Eukaryota</taxon>
        <taxon>Metazoa</taxon>
        <taxon>Spiralia</taxon>
        <taxon>Lophotrochozoa</taxon>
        <taxon>Platyhelminthes</taxon>
        <taxon>Cestoda</taxon>
        <taxon>Eucestoda</taxon>
        <taxon>Diphyllobothriidea</taxon>
        <taxon>Diphyllobothriidae</taxon>
        <taxon>Dibothriocephalus</taxon>
    </lineage>
</organism>
<dbReference type="PANTHER" id="PTHR43157:SF31">
    <property type="entry name" value="PHOSPHATIDYLINOSITOL-GLYCAN BIOSYNTHESIS CLASS F PROTEIN"/>
    <property type="match status" value="1"/>
</dbReference>
<dbReference type="Pfam" id="PF00106">
    <property type="entry name" value="adh_short"/>
    <property type="match status" value="1"/>
</dbReference>